<dbReference type="Pfam" id="PF04749">
    <property type="entry name" value="PLAC8"/>
    <property type="match status" value="1"/>
</dbReference>
<dbReference type="InterPro" id="IPR006461">
    <property type="entry name" value="PLAC_motif_containing"/>
</dbReference>
<accession>A0A8X8XHB0</accession>
<evidence type="ECO:0000313" key="3">
    <source>
        <dbReference type="Proteomes" id="UP000298416"/>
    </source>
</evidence>
<comment type="caution">
    <text evidence="2">The sequence shown here is derived from an EMBL/GenBank/DDBJ whole genome shotgun (WGS) entry which is preliminary data.</text>
</comment>
<feature type="compositionally biased region" description="Pro residues" evidence="1">
    <location>
        <begin position="32"/>
        <end position="43"/>
    </location>
</feature>
<dbReference type="Proteomes" id="UP000298416">
    <property type="component" value="Unassembled WGS sequence"/>
</dbReference>
<sequence length="204" mass="22698">MGRLPHNDNATQHHQSPTTGTPPPPPEEDLYEPPPGYQPPPAFTKPTTNRHDKPVAAQAFPPPQDLTVESFPPNQNIPTPAPFNPPPFHGVQVGIVAKENQPWKSNLFDCMKDPQNAIITLCFPCVTFGQIAEILDNGSTFWIVYSMCDKRNTVLVHRVLLRSAVPDIMRVSEQVESKVWAGRVPCARLPHSLLLRVLLPLSRI</sequence>
<reference evidence="2" key="1">
    <citation type="submission" date="2018-01" db="EMBL/GenBank/DDBJ databases">
        <authorList>
            <person name="Mao J.F."/>
        </authorList>
    </citation>
    <scope>NUCLEOTIDE SEQUENCE</scope>
    <source>
        <strain evidence="2">Huo1</strain>
        <tissue evidence="2">Leaf</tissue>
    </source>
</reference>
<dbReference type="AlphaFoldDB" id="A0A8X8XHB0"/>
<evidence type="ECO:0000256" key="1">
    <source>
        <dbReference type="SAM" id="MobiDB-lite"/>
    </source>
</evidence>
<reference evidence="2" key="2">
    <citation type="submission" date="2020-08" db="EMBL/GenBank/DDBJ databases">
        <title>Plant Genome Project.</title>
        <authorList>
            <person name="Zhang R.-G."/>
        </authorList>
    </citation>
    <scope>NUCLEOTIDE SEQUENCE</scope>
    <source>
        <strain evidence="2">Huo1</strain>
        <tissue evidence="2">Leaf</tissue>
    </source>
</reference>
<gene>
    <name evidence="2" type="ORF">SASPL_126469</name>
</gene>
<dbReference type="EMBL" id="PNBA02000009">
    <property type="protein sequence ID" value="KAG6413755.1"/>
    <property type="molecule type" value="Genomic_DNA"/>
</dbReference>
<keyword evidence="3" id="KW-1185">Reference proteome</keyword>
<protein>
    <submittedName>
        <fullName evidence="2">Uncharacterized protein</fullName>
    </submittedName>
</protein>
<name>A0A8X8XHB0_SALSN</name>
<organism evidence="2">
    <name type="scientific">Salvia splendens</name>
    <name type="common">Scarlet sage</name>
    <dbReference type="NCBI Taxonomy" id="180675"/>
    <lineage>
        <taxon>Eukaryota</taxon>
        <taxon>Viridiplantae</taxon>
        <taxon>Streptophyta</taxon>
        <taxon>Embryophyta</taxon>
        <taxon>Tracheophyta</taxon>
        <taxon>Spermatophyta</taxon>
        <taxon>Magnoliopsida</taxon>
        <taxon>eudicotyledons</taxon>
        <taxon>Gunneridae</taxon>
        <taxon>Pentapetalae</taxon>
        <taxon>asterids</taxon>
        <taxon>lamiids</taxon>
        <taxon>Lamiales</taxon>
        <taxon>Lamiaceae</taxon>
        <taxon>Nepetoideae</taxon>
        <taxon>Mentheae</taxon>
        <taxon>Salviinae</taxon>
        <taxon>Salvia</taxon>
        <taxon>Salvia subgen. Calosphace</taxon>
        <taxon>core Calosphace</taxon>
    </lineage>
</organism>
<proteinExistence type="predicted"/>
<dbReference type="NCBIfam" id="TIGR01571">
    <property type="entry name" value="A_thal_Cys_rich"/>
    <property type="match status" value="1"/>
</dbReference>
<evidence type="ECO:0000313" key="2">
    <source>
        <dbReference type="EMBL" id="KAG6413755.1"/>
    </source>
</evidence>
<feature type="region of interest" description="Disordered" evidence="1">
    <location>
        <begin position="1"/>
        <end position="85"/>
    </location>
</feature>
<dbReference type="PANTHER" id="PTHR15907">
    <property type="entry name" value="DUF614 FAMILY PROTEIN-RELATED"/>
    <property type="match status" value="1"/>
</dbReference>